<keyword evidence="2" id="KW-0472">Membrane</keyword>
<feature type="transmembrane region" description="Helical" evidence="2">
    <location>
        <begin position="116"/>
        <end position="134"/>
    </location>
</feature>
<keyword evidence="2" id="KW-0812">Transmembrane</keyword>
<comment type="caution">
    <text evidence="3">The sequence shown here is derived from an EMBL/GenBank/DDBJ whole genome shotgun (WGS) entry which is preliminary data.</text>
</comment>
<evidence type="ECO:0000313" key="3">
    <source>
        <dbReference type="EMBL" id="MCU6699653.1"/>
    </source>
</evidence>
<feature type="transmembrane region" description="Helical" evidence="2">
    <location>
        <begin position="80"/>
        <end position="104"/>
    </location>
</feature>
<evidence type="ECO:0000313" key="4">
    <source>
        <dbReference type="Proteomes" id="UP001207605"/>
    </source>
</evidence>
<feature type="transmembrane region" description="Helical" evidence="2">
    <location>
        <begin position="45"/>
        <end position="68"/>
    </location>
</feature>
<dbReference type="Proteomes" id="UP001207605">
    <property type="component" value="Unassembled WGS sequence"/>
</dbReference>
<feature type="transmembrane region" description="Helical" evidence="2">
    <location>
        <begin position="141"/>
        <end position="161"/>
    </location>
</feature>
<reference evidence="3 4" key="1">
    <citation type="journal article" date="2021" name="ISME Commun">
        <title>Automated analysis of genomic sequences facilitates high-throughput and comprehensive description of bacteria.</title>
        <authorList>
            <person name="Hitch T.C.A."/>
        </authorList>
    </citation>
    <scope>NUCLEOTIDE SEQUENCE [LARGE SCALE GENOMIC DNA]</scope>
    <source>
        <strain evidence="3 4">Sanger_02</strain>
    </source>
</reference>
<feature type="compositionally biased region" description="Basic and acidic residues" evidence="1">
    <location>
        <begin position="201"/>
        <end position="217"/>
    </location>
</feature>
<dbReference type="RefSeq" id="WP_262581213.1">
    <property type="nucleotide sequence ID" value="NZ_JAOQJV010000004.1"/>
</dbReference>
<sequence length="287" mass="30727">MSDMMTQVNQIVGNGLSFLQSTVILAVTICIGLIIGLFGLKLARVWAALVGLVLGVAAGGIVSVVAGLNGMASVGAMAGGAVILAILVCVFYRVGIFFFVWLAIFSMGVSAINQQVIPVIAVCGVLGLVLAIVTMKMFDPLVIIITSIYGGYMAGNAAVSMLGLGNYLAAVIGVPVVLIAICVAVQFIMRSRQVGRKQVKKAGEHREKESREAEVEQARMLLDDDNMDDTEATDLEDDDDLETDYDDVLDSEDSLDGDYDEDEGYLDDDLESGYDNLDFDDDFKIIE</sequence>
<evidence type="ECO:0000256" key="2">
    <source>
        <dbReference type="SAM" id="Phobius"/>
    </source>
</evidence>
<feature type="transmembrane region" description="Helical" evidence="2">
    <location>
        <begin position="12"/>
        <end position="39"/>
    </location>
</feature>
<keyword evidence="4" id="KW-1185">Reference proteome</keyword>
<protein>
    <submittedName>
        <fullName evidence="3">TMEM198/TM7SF3 family protein</fullName>
    </submittedName>
</protein>
<evidence type="ECO:0000256" key="1">
    <source>
        <dbReference type="SAM" id="MobiDB-lite"/>
    </source>
</evidence>
<organism evidence="3 4">
    <name type="scientific">Dorea ammoniilytica</name>
    <dbReference type="NCBI Taxonomy" id="2981788"/>
    <lineage>
        <taxon>Bacteria</taxon>
        <taxon>Bacillati</taxon>
        <taxon>Bacillota</taxon>
        <taxon>Clostridia</taxon>
        <taxon>Lachnospirales</taxon>
        <taxon>Lachnospiraceae</taxon>
        <taxon>Dorea</taxon>
    </lineage>
</organism>
<keyword evidence="2" id="KW-1133">Transmembrane helix</keyword>
<name>A0ABT2S562_9FIRM</name>
<dbReference type="EMBL" id="JAOQJV010000004">
    <property type="protein sequence ID" value="MCU6699653.1"/>
    <property type="molecule type" value="Genomic_DNA"/>
</dbReference>
<feature type="compositionally biased region" description="Acidic residues" evidence="1">
    <location>
        <begin position="223"/>
        <end position="281"/>
    </location>
</feature>
<feature type="region of interest" description="Disordered" evidence="1">
    <location>
        <begin position="199"/>
        <end position="287"/>
    </location>
</feature>
<accession>A0ABT2S562</accession>
<feature type="transmembrane region" description="Helical" evidence="2">
    <location>
        <begin position="167"/>
        <end position="188"/>
    </location>
</feature>
<gene>
    <name evidence="3" type="ORF">OCV65_05300</name>
</gene>
<proteinExistence type="predicted"/>